<gene>
    <name evidence="2" type="ORF">SAMN02745746_01392</name>
</gene>
<dbReference type="STRING" id="1123014.SAMN02745746_01392"/>
<accession>A0A1Y6BJL9</accession>
<dbReference type="PANTHER" id="PTHR42831:SF1">
    <property type="entry name" value="FE-S PROTEIN MATURATION AUXILIARY FACTOR YITW"/>
    <property type="match status" value="1"/>
</dbReference>
<name>A0A1Y6BJL9_9NEIS</name>
<evidence type="ECO:0000313" key="2">
    <source>
        <dbReference type="EMBL" id="SMF11285.1"/>
    </source>
</evidence>
<feature type="domain" description="MIP18 family-like" evidence="1">
    <location>
        <begin position="7"/>
        <end position="72"/>
    </location>
</feature>
<dbReference type="InterPro" id="IPR052339">
    <property type="entry name" value="Fe-S_Maturation_MIP18"/>
</dbReference>
<dbReference type="RefSeq" id="WP_085275698.1">
    <property type="nucleotide sequence ID" value="NZ_FXAG01000005.1"/>
</dbReference>
<sequence length="104" mass="11420">MSLPDDTAVLNALSEVIDPEMGVNIVDLGLIYGIERTERGLTVRMTMTSPACPMGAIIEEDVLAELHHLIPGAELSVELVWEPAWTPERMSDKARYILGWEGTA</sequence>
<reference evidence="3" key="1">
    <citation type="submission" date="2017-04" db="EMBL/GenBank/DDBJ databases">
        <authorList>
            <person name="Varghese N."/>
            <person name="Submissions S."/>
        </authorList>
    </citation>
    <scope>NUCLEOTIDE SEQUENCE [LARGE SCALE GENOMIC DNA]</scope>
    <source>
        <strain evidence="3">DSM 22618</strain>
    </source>
</reference>
<dbReference type="EMBL" id="FXAG01000005">
    <property type="protein sequence ID" value="SMF11285.1"/>
    <property type="molecule type" value="Genomic_DNA"/>
</dbReference>
<dbReference type="InterPro" id="IPR034904">
    <property type="entry name" value="FSCA_dom_sf"/>
</dbReference>
<dbReference type="Proteomes" id="UP000192920">
    <property type="component" value="Unassembled WGS sequence"/>
</dbReference>
<evidence type="ECO:0000259" key="1">
    <source>
        <dbReference type="Pfam" id="PF01883"/>
    </source>
</evidence>
<dbReference type="AlphaFoldDB" id="A0A1Y6BJL9"/>
<dbReference type="PANTHER" id="PTHR42831">
    <property type="entry name" value="FE-S PROTEIN MATURATION AUXILIARY FACTOR YITW"/>
    <property type="match status" value="1"/>
</dbReference>
<organism evidence="2 3">
    <name type="scientific">Pseudogulbenkiania subflava DSM 22618</name>
    <dbReference type="NCBI Taxonomy" id="1123014"/>
    <lineage>
        <taxon>Bacteria</taxon>
        <taxon>Pseudomonadati</taxon>
        <taxon>Pseudomonadota</taxon>
        <taxon>Betaproteobacteria</taxon>
        <taxon>Neisseriales</taxon>
        <taxon>Chromobacteriaceae</taxon>
        <taxon>Pseudogulbenkiania</taxon>
    </lineage>
</organism>
<protein>
    <submittedName>
        <fullName evidence="2">Metal-sulfur cluster biosynthetic enzyme</fullName>
    </submittedName>
</protein>
<dbReference type="InterPro" id="IPR002744">
    <property type="entry name" value="MIP18-like"/>
</dbReference>
<dbReference type="Gene3D" id="3.30.300.130">
    <property type="entry name" value="Fe-S cluster assembly (FSCA)"/>
    <property type="match status" value="1"/>
</dbReference>
<dbReference type="SUPFAM" id="SSF117916">
    <property type="entry name" value="Fe-S cluster assembly (FSCA) domain-like"/>
    <property type="match status" value="1"/>
</dbReference>
<keyword evidence="3" id="KW-1185">Reference proteome</keyword>
<proteinExistence type="predicted"/>
<evidence type="ECO:0000313" key="3">
    <source>
        <dbReference type="Proteomes" id="UP000192920"/>
    </source>
</evidence>
<dbReference type="Pfam" id="PF01883">
    <property type="entry name" value="FeS_assembly_P"/>
    <property type="match status" value="1"/>
</dbReference>